<evidence type="ECO:0000256" key="2">
    <source>
        <dbReference type="ARBA" id="ARBA00022475"/>
    </source>
</evidence>
<feature type="transmembrane region" description="Helical" evidence="7">
    <location>
        <begin position="118"/>
        <end position="134"/>
    </location>
</feature>
<dbReference type="PANTHER" id="PTHR34857">
    <property type="entry name" value="SLL0384 PROTEIN"/>
    <property type="match status" value="1"/>
</dbReference>
<feature type="region of interest" description="Disordered" evidence="6">
    <location>
        <begin position="1"/>
        <end position="45"/>
    </location>
</feature>
<comment type="subcellular location">
    <subcellularLocation>
        <location evidence="1">Cell membrane</location>
        <topology evidence="1">Multi-pass membrane protein</topology>
    </subcellularLocation>
</comment>
<protein>
    <submittedName>
        <fullName evidence="8">Cobalt/nickel transport system permease protein</fullName>
    </submittedName>
</protein>
<keyword evidence="2" id="KW-1003">Cell membrane</keyword>
<keyword evidence="4 7" id="KW-1133">Transmembrane helix</keyword>
<dbReference type="EMBL" id="FOLM01000002">
    <property type="protein sequence ID" value="SFC15956.1"/>
    <property type="molecule type" value="Genomic_DNA"/>
</dbReference>
<dbReference type="InterPro" id="IPR003339">
    <property type="entry name" value="ABC/ECF_trnsptr_transmembrane"/>
</dbReference>
<feature type="compositionally biased region" description="Low complexity" evidence="6">
    <location>
        <begin position="17"/>
        <end position="45"/>
    </location>
</feature>
<evidence type="ECO:0000256" key="5">
    <source>
        <dbReference type="ARBA" id="ARBA00023136"/>
    </source>
</evidence>
<dbReference type="Pfam" id="PF02361">
    <property type="entry name" value="CbiQ"/>
    <property type="match status" value="1"/>
</dbReference>
<reference evidence="8 9" key="1">
    <citation type="submission" date="2016-10" db="EMBL/GenBank/DDBJ databases">
        <authorList>
            <person name="de Groot N.N."/>
        </authorList>
    </citation>
    <scope>NUCLEOTIDE SEQUENCE [LARGE SCALE GENOMIC DNA]</scope>
    <source>
        <strain evidence="8 9">CGMCC 4.5739</strain>
    </source>
</reference>
<gene>
    <name evidence="8" type="ORF">SAMN05421773_102158</name>
</gene>
<evidence type="ECO:0000256" key="1">
    <source>
        <dbReference type="ARBA" id="ARBA00004651"/>
    </source>
</evidence>
<dbReference type="InterPro" id="IPR051611">
    <property type="entry name" value="ECF_transporter_component"/>
</dbReference>
<dbReference type="PANTHER" id="PTHR34857:SF2">
    <property type="entry name" value="SLL0384 PROTEIN"/>
    <property type="match status" value="1"/>
</dbReference>
<feature type="compositionally biased region" description="Pro residues" evidence="6">
    <location>
        <begin position="1"/>
        <end position="16"/>
    </location>
</feature>
<dbReference type="STRING" id="910347.SAMN05421773_102158"/>
<dbReference type="GO" id="GO:0043190">
    <property type="term" value="C:ATP-binding cassette (ABC) transporter complex"/>
    <property type="evidence" value="ECO:0007669"/>
    <property type="project" value="InterPro"/>
</dbReference>
<dbReference type="InterPro" id="IPR012809">
    <property type="entry name" value="ECF_CbiQ"/>
</dbReference>
<evidence type="ECO:0000313" key="9">
    <source>
        <dbReference type="Proteomes" id="UP000199207"/>
    </source>
</evidence>
<feature type="transmembrane region" description="Helical" evidence="7">
    <location>
        <begin position="275"/>
        <end position="297"/>
    </location>
</feature>
<keyword evidence="3 7" id="KW-0812">Transmembrane</keyword>
<keyword evidence="5 7" id="KW-0472">Membrane</keyword>
<organism evidence="8 9">
    <name type="scientific">Streptomyces aidingensis</name>
    <dbReference type="NCBI Taxonomy" id="910347"/>
    <lineage>
        <taxon>Bacteria</taxon>
        <taxon>Bacillati</taxon>
        <taxon>Actinomycetota</taxon>
        <taxon>Actinomycetes</taxon>
        <taxon>Kitasatosporales</taxon>
        <taxon>Streptomycetaceae</taxon>
        <taxon>Streptomyces</taxon>
    </lineage>
</organism>
<evidence type="ECO:0000313" key="8">
    <source>
        <dbReference type="EMBL" id="SFC15956.1"/>
    </source>
</evidence>
<proteinExistence type="predicted"/>
<name>A0A1I1GWU9_9ACTN</name>
<dbReference type="NCBIfam" id="TIGR02454">
    <property type="entry name" value="ECF_T_CbiQ"/>
    <property type="match status" value="1"/>
</dbReference>
<sequence>MPPAPAPAPGPPPAPRTGPADGSAGSPADAVASAGPGAGGAARSAGGRGVAERLLVRRETVVHRLPAHCKLVALLGFVLLVVATPREAMWAFGGHALLLAAVAVAARVPPGLLLRRMLVEVPFVAFALLLPLLAEGPRIGVLGLSLSEPGLWSAWNILAKATLGVTASVLLAATTDVRQLLLGLERLRLPPLLVQIAAFMIRYLDVVTGELRRMRIARESRGFTARGPRHWGVLARTAGALFIRCYERGERVHLAMLSRGYRGSMPVPHRAPAGAAAWARALALPGAALVLCLLALATR</sequence>
<feature type="transmembrane region" description="Helical" evidence="7">
    <location>
        <begin position="154"/>
        <end position="175"/>
    </location>
</feature>
<keyword evidence="9" id="KW-1185">Reference proteome</keyword>
<feature type="transmembrane region" description="Helical" evidence="7">
    <location>
        <begin position="65"/>
        <end position="83"/>
    </location>
</feature>
<accession>A0A1I1GWU9</accession>
<evidence type="ECO:0000256" key="4">
    <source>
        <dbReference type="ARBA" id="ARBA00022989"/>
    </source>
</evidence>
<dbReference type="GO" id="GO:0006824">
    <property type="term" value="P:cobalt ion transport"/>
    <property type="evidence" value="ECO:0007669"/>
    <property type="project" value="InterPro"/>
</dbReference>
<evidence type="ECO:0000256" key="3">
    <source>
        <dbReference type="ARBA" id="ARBA00022692"/>
    </source>
</evidence>
<dbReference type="CDD" id="cd16914">
    <property type="entry name" value="EcfT"/>
    <property type="match status" value="1"/>
</dbReference>
<evidence type="ECO:0000256" key="7">
    <source>
        <dbReference type="SAM" id="Phobius"/>
    </source>
</evidence>
<evidence type="ECO:0000256" key="6">
    <source>
        <dbReference type="SAM" id="MobiDB-lite"/>
    </source>
</evidence>
<feature type="transmembrane region" description="Helical" evidence="7">
    <location>
        <begin position="89"/>
        <end position="106"/>
    </location>
</feature>
<dbReference type="AlphaFoldDB" id="A0A1I1GWU9"/>
<dbReference type="Proteomes" id="UP000199207">
    <property type="component" value="Unassembled WGS sequence"/>
</dbReference>